<accession>A0A1R4A9V3</accession>
<dbReference type="OrthoDB" id="26282at2759"/>
<dbReference type="VEuPathDB" id="PiroplasmaDB:BMR1_02g00150"/>
<reference evidence="5 6" key="2">
    <citation type="journal article" date="2013" name="PLoS ONE">
        <title>Whole genome mapping and re-organization of the nuclear and mitochondrial genomes of Babesia microti isolates.</title>
        <authorList>
            <person name="Cornillot E."/>
            <person name="Dassouli A."/>
            <person name="Garg A."/>
            <person name="Pachikara N."/>
            <person name="Randazzo S."/>
            <person name="Depoix D."/>
            <person name="Carcy B."/>
            <person name="Delbecq S."/>
            <person name="Frutos R."/>
            <person name="Silva J.C."/>
            <person name="Sutton R."/>
            <person name="Krause P.J."/>
            <person name="Mamoun C.B."/>
        </authorList>
    </citation>
    <scope>NUCLEOTIDE SEQUENCE [LARGE SCALE GENOMIC DNA]</scope>
    <source>
        <strain evidence="5 6">RI</strain>
    </source>
</reference>
<dbReference type="GO" id="GO:0005634">
    <property type="term" value="C:nucleus"/>
    <property type="evidence" value="ECO:0007669"/>
    <property type="project" value="UniProtKB-SubCell"/>
</dbReference>
<evidence type="ECO:0000256" key="1">
    <source>
        <dbReference type="ARBA" id="ARBA00004123"/>
    </source>
</evidence>
<dbReference type="SUPFAM" id="SSF48452">
    <property type="entry name" value="TPR-like"/>
    <property type="match status" value="2"/>
</dbReference>
<dbReference type="PANTHER" id="PTHR19980">
    <property type="entry name" value="RNA CLEAVAGE STIMULATION FACTOR"/>
    <property type="match status" value="1"/>
</dbReference>
<evidence type="ECO:0000259" key="4">
    <source>
        <dbReference type="Pfam" id="PF05843"/>
    </source>
</evidence>
<dbReference type="Pfam" id="PF05843">
    <property type="entry name" value="Suf"/>
    <property type="match status" value="1"/>
</dbReference>
<proteinExistence type="predicted"/>
<dbReference type="RefSeq" id="XP_021337996.1">
    <property type="nucleotide sequence ID" value="XM_021483027.1"/>
</dbReference>
<dbReference type="AlphaFoldDB" id="A0A1R4A9V3"/>
<feature type="domain" description="Suppressor of forked" evidence="4">
    <location>
        <begin position="221"/>
        <end position="575"/>
    </location>
</feature>
<dbReference type="InterPro" id="IPR045243">
    <property type="entry name" value="Rna14-like"/>
</dbReference>
<dbReference type="InterPro" id="IPR008847">
    <property type="entry name" value="Suf"/>
</dbReference>
<keyword evidence="6" id="KW-1185">Reference proteome</keyword>
<dbReference type="GO" id="GO:0003729">
    <property type="term" value="F:mRNA binding"/>
    <property type="evidence" value="ECO:0007669"/>
    <property type="project" value="TreeGrafter"/>
</dbReference>
<reference evidence="5 6" key="3">
    <citation type="journal article" date="2016" name="Sci. Rep.">
        <title>Genome-wide diversity and gene expression profiling of Babesia microti isolates identify polymorphic genes that mediate host-pathogen interactions.</title>
        <authorList>
            <person name="Silva J.C."/>
            <person name="Cornillot E."/>
            <person name="McCracken C."/>
            <person name="Usmani-Brown S."/>
            <person name="Dwivedi A."/>
            <person name="Ifeonu O.O."/>
            <person name="Crabtree J."/>
            <person name="Gotia H.T."/>
            <person name="Virji A.Z."/>
            <person name="Reynes C."/>
            <person name="Colinge J."/>
            <person name="Kumar V."/>
            <person name="Lawres L."/>
            <person name="Pazzi J.E."/>
            <person name="Pablo J.V."/>
            <person name="Hung C."/>
            <person name="Brancato J."/>
            <person name="Kumari P."/>
            <person name="Orvis J."/>
            <person name="Tretina K."/>
            <person name="Chibucos M."/>
            <person name="Ott S."/>
            <person name="Sadzewicz L."/>
            <person name="Sengamalay N."/>
            <person name="Shetty A.C."/>
            <person name="Su Q."/>
            <person name="Tallon L."/>
            <person name="Fraser C.M."/>
            <person name="Frutos R."/>
            <person name="Molina D.M."/>
            <person name="Krause P.J."/>
            <person name="Ben Mamoun C."/>
        </authorList>
    </citation>
    <scope>NUCLEOTIDE SEQUENCE [LARGE SCALE GENOMIC DNA]</scope>
    <source>
        <strain evidence="5 6">RI</strain>
    </source>
</reference>
<gene>
    <name evidence="5" type="ORF">BMR1_02g00150</name>
</gene>
<organism evidence="5 6">
    <name type="scientific">Babesia microti (strain RI)</name>
    <dbReference type="NCBI Taxonomy" id="1133968"/>
    <lineage>
        <taxon>Eukaryota</taxon>
        <taxon>Sar</taxon>
        <taxon>Alveolata</taxon>
        <taxon>Apicomplexa</taxon>
        <taxon>Aconoidasida</taxon>
        <taxon>Piroplasmida</taxon>
        <taxon>Babesiidae</taxon>
        <taxon>Babesia</taxon>
    </lineage>
</organism>
<dbReference type="Proteomes" id="UP000002899">
    <property type="component" value="Chromosome II"/>
</dbReference>
<sequence>MDSQVLSAGSLFVSHLCPPNLSDLSNVSEPAKFSAQQLLDRQYDEEGWNWLIVNETEHSQRLLDAAIEKWPSSPIVYHRRALFDIYRNNFSNAFQTYIRGLDFARNYDLYDGFLSFLYHKASVHEYILYIIKAVEQVGLDHRSGPLWRELATIYLKIYNTSLLSSGVAQGLIPDLFFSESTISNAPLIPSQVEQSVFKGLAPPELCGNEEQKSYIALFGDVQYLRKLFHKWLGTPTLNMAKVWEAYCTFERFVGGIGVDHGPGSKIMSDYEAIYSRSSITYDRLVDYYTKIRYDEADENLHGWLEVIEFEKSNPIGLDPSLCNERVFYTYYYALNYLPRCAQLWYDAFQYNLTSGRGDDAVKMLKIALGKFLPNHTHLGLALAIYSEKFATELADLNVTDDKLEDYFSGATNILALFGINTKVDDHLKLSGRICDLPAFQVIHLLNFVRRWKGSEMWRNLSEKIMNASGVFSWQLAWYMSTIEIQCYSNLSRGLNILNIAQDLLNFDIKYTLQHFYLLVSYGKLDDARTLATRCLTGDKSKSDARDNLKIKLWLAWLNMEFFYGSKETLKFVEDAFVRYKLGLSTAQILTQDGSSSSAHILAGYNDFSCLCDLVPWNQFTECVEWTPTPLKLFSGLDNTDDISRSKYDFNNLPVIVRPDVSMMTLLDLKSVAALETKTLLHSSQRPPFPPSLTTLDSVVTPPKPIFDLLCILPTPEAIISSYKSKRGLGNPISATDISYLTSVENVDYLLSMIVSTDFNLPCSRGYTPLPLDHLIKLKDGNVSSLGVAEDDAAEGQGNERAMEAIRKMKKGGGIGALLDFLQNNT</sequence>
<comment type="subcellular location">
    <subcellularLocation>
        <location evidence="1">Nucleus</location>
    </subcellularLocation>
</comment>
<name>A0A1R4A9V3_BABMR</name>
<dbReference type="Gene3D" id="1.25.40.10">
    <property type="entry name" value="Tetratricopeptide repeat domain"/>
    <property type="match status" value="1"/>
</dbReference>
<protein>
    <recommendedName>
        <fullName evidence="4">Suppressor of forked domain-containing protein</fullName>
    </recommendedName>
</protein>
<dbReference type="KEGG" id="bmic:BMR1_02g00150"/>
<keyword evidence="2" id="KW-0677">Repeat</keyword>
<evidence type="ECO:0000313" key="6">
    <source>
        <dbReference type="Proteomes" id="UP000002899"/>
    </source>
</evidence>
<evidence type="ECO:0000256" key="3">
    <source>
        <dbReference type="ARBA" id="ARBA00023242"/>
    </source>
</evidence>
<reference evidence="5 6" key="1">
    <citation type="journal article" date="2012" name="Nucleic Acids Res.">
        <title>Sequencing of the smallest Apicomplexan genome from the human pathogen Babesia microti.</title>
        <authorList>
            <person name="Cornillot E."/>
            <person name="Hadj-Kaddour K."/>
            <person name="Dassouli A."/>
            <person name="Noel B."/>
            <person name="Ranwez V."/>
            <person name="Vacherie B."/>
            <person name="Augagneur Y."/>
            <person name="Bres V."/>
            <person name="Duclos A."/>
            <person name="Randazzo S."/>
            <person name="Carcy B."/>
            <person name="Debierre-Grockiego F."/>
            <person name="Delbecq S."/>
            <person name="Moubri-Menage K."/>
            <person name="Shams-Eldin H."/>
            <person name="Usmani-Brown S."/>
            <person name="Bringaud F."/>
            <person name="Wincker P."/>
            <person name="Vivares C.P."/>
            <person name="Schwarz R.T."/>
            <person name="Schetters T.P."/>
            <person name="Krause P.J."/>
            <person name="Gorenflot A."/>
            <person name="Berry V."/>
            <person name="Barbe V."/>
            <person name="Ben Mamoun C."/>
        </authorList>
    </citation>
    <scope>NUCLEOTIDE SEQUENCE [LARGE SCALE GENOMIC DNA]</scope>
    <source>
        <strain evidence="5 6">RI</strain>
    </source>
</reference>
<dbReference type="PANTHER" id="PTHR19980:SF0">
    <property type="entry name" value="CLEAVAGE STIMULATION FACTOR SUBUNIT 3"/>
    <property type="match status" value="1"/>
</dbReference>
<dbReference type="InterPro" id="IPR011990">
    <property type="entry name" value="TPR-like_helical_dom_sf"/>
</dbReference>
<dbReference type="GO" id="GO:0031124">
    <property type="term" value="P:mRNA 3'-end processing"/>
    <property type="evidence" value="ECO:0007669"/>
    <property type="project" value="InterPro"/>
</dbReference>
<keyword evidence="3" id="KW-0539">Nucleus</keyword>
<evidence type="ECO:0000256" key="2">
    <source>
        <dbReference type="ARBA" id="ARBA00022737"/>
    </source>
</evidence>
<evidence type="ECO:0000313" key="5">
    <source>
        <dbReference type="EMBL" id="SJK85773.1"/>
    </source>
</evidence>
<dbReference type="GeneID" id="24423820"/>
<dbReference type="EMBL" id="FO082872">
    <property type="protein sequence ID" value="SJK85773.1"/>
    <property type="molecule type" value="Genomic_DNA"/>
</dbReference>